<dbReference type="Proteomes" id="UP000494108">
    <property type="component" value="Unassembled WGS sequence"/>
</dbReference>
<keyword evidence="2" id="KW-1185">Reference proteome</keyword>
<proteinExistence type="predicted"/>
<name>A0A6S6Z6Y5_9BURK</name>
<protein>
    <submittedName>
        <fullName evidence="1">Uncharacterized protein</fullName>
    </submittedName>
</protein>
<dbReference type="RefSeq" id="WP_175175851.1">
    <property type="nucleotide sequence ID" value="NZ_CADIJX010000004.1"/>
</dbReference>
<evidence type="ECO:0000313" key="2">
    <source>
        <dbReference type="Proteomes" id="UP000494108"/>
    </source>
</evidence>
<dbReference type="AlphaFoldDB" id="A0A6S6Z6Y5"/>
<accession>A0A6S6Z6Y5</accession>
<evidence type="ECO:0000313" key="1">
    <source>
        <dbReference type="EMBL" id="CAB3665140.1"/>
    </source>
</evidence>
<dbReference type="EMBL" id="CADIJX010000004">
    <property type="protein sequence ID" value="CAB3665140.1"/>
    <property type="molecule type" value="Genomic_DNA"/>
</dbReference>
<reference evidence="1 2" key="1">
    <citation type="submission" date="2020-04" db="EMBL/GenBank/DDBJ databases">
        <authorList>
            <person name="De Canck E."/>
        </authorList>
    </citation>
    <scope>NUCLEOTIDE SEQUENCE [LARGE SCALE GENOMIC DNA]</scope>
    <source>
        <strain evidence="1 2">LMG 3431</strain>
    </source>
</reference>
<sequence length="107" mass="11458">MDAKEFVANWNALRAELLAAFTAPDAASDVAAKVRELGLSVDQSVQMRAVLDTVVRDTMYALLLGLDGEASIGDSQQQFTIADEDGNVIQGIEAEAWECFHGAARAD</sequence>
<organism evidence="1 2">
    <name type="scientific">Achromobacter pestifer</name>
    <dbReference type="NCBI Taxonomy" id="1353889"/>
    <lineage>
        <taxon>Bacteria</taxon>
        <taxon>Pseudomonadati</taxon>
        <taxon>Pseudomonadota</taxon>
        <taxon>Betaproteobacteria</taxon>
        <taxon>Burkholderiales</taxon>
        <taxon>Alcaligenaceae</taxon>
        <taxon>Achromobacter</taxon>
    </lineage>
</organism>
<gene>
    <name evidence="1" type="ORF">LMG3431_03554</name>
</gene>